<dbReference type="Gene3D" id="3.10.10.10">
    <property type="entry name" value="HIV Type 1 Reverse Transcriptase, subunit A, domain 1"/>
    <property type="match status" value="1"/>
</dbReference>
<dbReference type="PANTHER" id="PTHR37984:SF5">
    <property type="entry name" value="PROTEIN NYNRIN-LIKE"/>
    <property type="match status" value="1"/>
</dbReference>
<dbReference type="InterPro" id="IPR043128">
    <property type="entry name" value="Rev_trsase/Diguanyl_cyclase"/>
</dbReference>
<dbReference type="PANTHER" id="PTHR37984">
    <property type="entry name" value="PROTEIN CBG26694"/>
    <property type="match status" value="1"/>
</dbReference>
<evidence type="ECO:0000313" key="2">
    <source>
        <dbReference type="Proteomes" id="UP001283361"/>
    </source>
</evidence>
<comment type="caution">
    <text evidence="1">The sequence shown here is derived from an EMBL/GenBank/DDBJ whole genome shotgun (WGS) entry which is preliminary data.</text>
</comment>
<protein>
    <recommendedName>
        <fullName evidence="3">Reverse transcriptase</fullName>
    </recommendedName>
</protein>
<accession>A0AAE0XZ12</accession>
<sequence>MAEAMSDLLTVFREQMVLQQEQRRQQMESLMALMKSPSGMNDELSFSRTIEIATQIENAAKCAKETVYGTSTGFSRTQGQLCLIRSGYRSRRQFQMLRGLAPDGKTAIATGLGLLKDFDVDIKFKVDAKPVFCKPRTVPLAVQDDLEKAYDAGIAKRGWKPTTFSSYGTPVVPIRKKALQEQAEAQIRVCGDYSVTVNRQLKTHRHSIPKPDDLMRRLGGGHYFSKIYLADAYNQIQLSPASKEKLALSTGEYSCNNGFLSG</sequence>
<evidence type="ECO:0000313" key="1">
    <source>
        <dbReference type="EMBL" id="KAK3726861.1"/>
    </source>
</evidence>
<dbReference type="InterPro" id="IPR043502">
    <property type="entry name" value="DNA/RNA_pol_sf"/>
</dbReference>
<keyword evidence="2" id="KW-1185">Reference proteome</keyword>
<dbReference type="AlphaFoldDB" id="A0AAE0XZ12"/>
<evidence type="ECO:0008006" key="3">
    <source>
        <dbReference type="Google" id="ProtNLM"/>
    </source>
</evidence>
<dbReference type="SUPFAM" id="SSF56672">
    <property type="entry name" value="DNA/RNA polymerases"/>
    <property type="match status" value="1"/>
</dbReference>
<dbReference type="Proteomes" id="UP001283361">
    <property type="component" value="Unassembled WGS sequence"/>
</dbReference>
<organism evidence="1 2">
    <name type="scientific">Elysia crispata</name>
    <name type="common">lettuce slug</name>
    <dbReference type="NCBI Taxonomy" id="231223"/>
    <lineage>
        <taxon>Eukaryota</taxon>
        <taxon>Metazoa</taxon>
        <taxon>Spiralia</taxon>
        <taxon>Lophotrochozoa</taxon>
        <taxon>Mollusca</taxon>
        <taxon>Gastropoda</taxon>
        <taxon>Heterobranchia</taxon>
        <taxon>Euthyneura</taxon>
        <taxon>Panpulmonata</taxon>
        <taxon>Sacoglossa</taxon>
        <taxon>Placobranchoidea</taxon>
        <taxon>Plakobranchidae</taxon>
        <taxon>Elysia</taxon>
    </lineage>
</organism>
<dbReference type="Gene3D" id="3.30.70.270">
    <property type="match status" value="1"/>
</dbReference>
<dbReference type="InterPro" id="IPR050951">
    <property type="entry name" value="Retrovirus_Pol_polyprotein"/>
</dbReference>
<proteinExistence type="predicted"/>
<name>A0AAE0XZ12_9GAST</name>
<dbReference type="EMBL" id="JAWDGP010007280">
    <property type="protein sequence ID" value="KAK3726861.1"/>
    <property type="molecule type" value="Genomic_DNA"/>
</dbReference>
<reference evidence="1" key="1">
    <citation type="journal article" date="2023" name="G3 (Bethesda)">
        <title>A reference genome for the long-term kleptoplast-retaining sea slug Elysia crispata morphotype clarki.</title>
        <authorList>
            <person name="Eastman K.E."/>
            <person name="Pendleton A.L."/>
            <person name="Shaikh M.A."/>
            <person name="Suttiyut T."/>
            <person name="Ogas R."/>
            <person name="Tomko P."/>
            <person name="Gavelis G."/>
            <person name="Widhalm J.R."/>
            <person name="Wisecaver J.H."/>
        </authorList>
    </citation>
    <scope>NUCLEOTIDE SEQUENCE</scope>
    <source>
        <strain evidence="1">ECLA1</strain>
    </source>
</reference>
<gene>
    <name evidence="1" type="ORF">RRG08_040244</name>
</gene>